<dbReference type="InterPro" id="IPR035965">
    <property type="entry name" value="PAS-like_dom_sf"/>
</dbReference>
<dbReference type="SMART" id="SM00065">
    <property type="entry name" value="GAF"/>
    <property type="match status" value="1"/>
</dbReference>
<dbReference type="Gene3D" id="3.20.20.450">
    <property type="entry name" value="EAL domain"/>
    <property type="match status" value="1"/>
</dbReference>
<dbReference type="FunFam" id="3.30.70.270:FF:000001">
    <property type="entry name" value="Diguanylate cyclase domain protein"/>
    <property type="match status" value="1"/>
</dbReference>
<dbReference type="CDD" id="cd01949">
    <property type="entry name" value="GGDEF"/>
    <property type="match status" value="1"/>
</dbReference>
<dbReference type="Gene3D" id="3.30.450.40">
    <property type="match status" value="1"/>
</dbReference>
<dbReference type="PROSITE" id="PS50113">
    <property type="entry name" value="PAC"/>
    <property type="match status" value="2"/>
</dbReference>
<dbReference type="Pfam" id="PF13185">
    <property type="entry name" value="GAF_2"/>
    <property type="match status" value="1"/>
</dbReference>
<evidence type="ECO:0000313" key="6">
    <source>
        <dbReference type="EMBL" id="QDC43286.1"/>
    </source>
</evidence>
<evidence type="ECO:0000259" key="4">
    <source>
        <dbReference type="PROSITE" id="PS50883"/>
    </source>
</evidence>
<dbReference type="InterPro" id="IPR000700">
    <property type="entry name" value="PAS-assoc_C"/>
</dbReference>
<dbReference type="InterPro" id="IPR043128">
    <property type="entry name" value="Rev_trsase/Diguanyl_cyclase"/>
</dbReference>
<dbReference type="InterPro" id="IPR052155">
    <property type="entry name" value="Biofilm_reg_signaling"/>
</dbReference>
<feature type="signal peptide" evidence="2">
    <location>
        <begin position="1"/>
        <end position="27"/>
    </location>
</feature>
<dbReference type="CDD" id="cd00130">
    <property type="entry name" value="PAS"/>
    <property type="match status" value="2"/>
</dbReference>
<dbReference type="InterPro" id="IPR001633">
    <property type="entry name" value="EAL_dom"/>
</dbReference>
<dbReference type="AlphaFoldDB" id="A0A5B8CQE0"/>
<dbReference type="SMART" id="SM00052">
    <property type="entry name" value="EAL"/>
    <property type="match status" value="1"/>
</dbReference>
<dbReference type="NCBIfam" id="TIGR00254">
    <property type="entry name" value="GGDEF"/>
    <property type="match status" value="1"/>
</dbReference>
<dbReference type="InterPro" id="IPR035919">
    <property type="entry name" value="EAL_sf"/>
</dbReference>
<dbReference type="SUPFAM" id="SSF55781">
    <property type="entry name" value="GAF domain-like"/>
    <property type="match status" value="1"/>
</dbReference>
<evidence type="ECO:0000259" key="3">
    <source>
        <dbReference type="PROSITE" id="PS50113"/>
    </source>
</evidence>
<feature type="domain" description="PAC" evidence="3">
    <location>
        <begin position="739"/>
        <end position="791"/>
    </location>
</feature>
<dbReference type="InterPro" id="IPR000160">
    <property type="entry name" value="GGDEF_dom"/>
</dbReference>
<comment type="catalytic activity">
    <reaction evidence="1">
        <text>3',3'-c-di-GMP + H2O = 5'-phosphoguanylyl(3'-&gt;5')guanosine + H(+)</text>
        <dbReference type="Rhea" id="RHEA:24902"/>
        <dbReference type="ChEBI" id="CHEBI:15377"/>
        <dbReference type="ChEBI" id="CHEBI:15378"/>
        <dbReference type="ChEBI" id="CHEBI:58754"/>
        <dbReference type="ChEBI" id="CHEBI:58805"/>
        <dbReference type="EC" id="3.1.4.52"/>
    </reaction>
    <physiologicalReaction direction="left-to-right" evidence="1">
        <dbReference type="Rhea" id="RHEA:24903"/>
    </physiologicalReaction>
</comment>
<dbReference type="PANTHER" id="PTHR44757:SF2">
    <property type="entry name" value="BIOFILM ARCHITECTURE MAINTENANCE PROTEIN MBAA"/>
    <property type="match status" value="1"/>
</dbReference>
<dbReference type="SUPFAM" id="SSF55073">
    <property type="entry name" value="Nucleotide cyclase"/>
    <property type="match status" value="1"/>
</dbReference>
<dbReference type="InterPro" id="IPR003018">
    <property type="entry name" value="GAF"/>
</dbReference>
<accession>A0A5B8CQE0</accession>
<dbReference type="InterPro" id="IPR013655">
    <property type="entry name" value="PAS_fold_3"/>
</dbReference>
<feature type="chain" id="PRO_5022973736" evidence="2">
    <location>
        <begin position="28"/>
        <end position="1237"/>
    </location>
</feature>
<dbReference type="Gene3D" id="3.30.450.20">
    <property type="entry name" value="PAS domain"/>
    <property type="match status" value="2"/>
</dbReference>
<keyword evidence="7" id="KW-1185">Reference proteome</keyword>
<dbReference type="GO" id="GO:0071111">
    <property type="term" value="F:cyclic-guanylate-specific phosphodiesterase activity"/>
    <property type="evidence" value="ECO:0007669"/>
    <property type="project" value="UniProtKB-EC"/>
</dbReference>
<proteinExistence type="predicted"/>
<dbReference type="InterPro" id="IPR015168">
    <property type="entry name" value="SsuA/THI5"/>
</dbReference>
<dbReference type="SUPFAM" id="SSF141868">
    <property type="entry name" value="EAL domain-like"/>
    <property type="match status" value="1"/>
</dbReference>
<evidence type="ECO:0000313" key="7">
    <source>
        <dbReference type="Proteomes" id="UP000311008"/>
    </source>
</evidence>
<dbReference type="OrthoDB" id="9813903at2"/>
<dbReference type="InterPro" id="IPR029787">
    <property type="entry name" value="Nucleotide_cyclase"/>
</dbReference>
<dbReference type="PROSITE" id="PS50883">
    <property type="entry name" value="EAL"/>
    <property type="match status" value="1"/>
</dbReference>
<sequence>MGRGFIFTLCKWLLACCCLANASVASASEHIKLQLKWHHQFQFAGYYAAQQQGFYRDEGLDVEIIEGSKDLPPLQQVLSGRSDYSIGDSEILLSRLSGKPVVALAAVFQHSPYVLLSLNERGIYQPEDLIGKRIMMSADQGALQFKAMLMKQHLDIRQMTILPHSWRLQDLIEGKVDAISAYAMDEPIQLQQMGYSPAIISNQVHGVDFYGDILFTTERELATHPERAEAFLRATKKGWAYAFNHKESMADAIASMPGVANRGLTKQTLMQEANLMVPYVLSEVVAWGHMNDERWQAIATTFAELGLIPKTHDLNGFIYHGDVLIKRPYMLWFSRGFAALLLVFAVTLLWNIQIRRQVRYRTQALQSEIDRRTQAESLLKVAGSVAKMGGWVMDLETNLIHWSDEVAALHDMPPGYSPTVEEGLSMFVPEYREQMCVAIRQCVDEGIPYDLELEKITTKGRRFWVRAMGQPVRDSQGKIIKLQGALQDITAHKRLSALKQGQERIQIMMLADVALPDILQTAVTLIEQQFQDACCAILLLDKEGARLRHTASDRLPVAYAQSIDGIALGECGISSLTQGRVIAEDISAHPMWADCYALAVSHGLRACWTMPILSRSRRVLGVLAMYRQQRHTPRSTELDFVDSYAHILGLAIEREQADEQLHLLQSGVSRLNDVVMITESPAHAPMQQKIVFLNDAFTRITGHTLDLLSGISPFELFQEATPGRELERIKKAVQQSLPIKAEVVTVNQQGVGISLEMDALPLLDKGGLVTHWVAVLRDITERKQADAQIRQLAYYDTMTGLPNRMLLQEKLAAHVRKAMRKQAGGALLFIDIDNFKTLNDTHGHDVGDALLVEVAKRIRQSVRRLDTVSRLGGDEFVVVLDNLHQDPVQAEKQARRVCEKIMAAFKKPFNLNHYQHYTTPSIGVALFDPADLSQTDELLRRADMAMYKAKEAGRNGYQFFDTQMETELRQRVALETDLHTAIAQQDFVLHFQPQYNHQHEIVGAEALVRWQHAERGLIMPAHFIGLAENTGQIVELGHWVLQEACAMLQRWSSHPQLRHIMLSVNVSPKQYLQPAFVPQVQQMLSETGIDPGKLKLELTESMLVANVEDIIAKMAALKNIGVCFSLDDFGTGYSSLSYLKRLPFDQLKIDQSFVRDMLNGHDHESIVNAIISLAQSLQLEILAEGVETEAQLKVLKDLGCEIFQGYYFTRPLPLDTFETWVSQPFTSSHDQDVLQLG</sequence>
<dbReference type="Pfam" id="PF09084">
    <property type="entry name" value="NMT1"/>
    <property type="match status" value="1"/>
</dbReference>
<dbReference type="GO" id="GO:0006355">
    <property type="term" value="P:regulation of DNA-templated transcription"/>
    <property type="evidence" value="ECO:0007669"/>
    <property type="project" value="InterPro"/>
</dbReference>
<dbReference type="Gene3D" id="3.30.70.270">
    <property type="match status" value="1"/>
</dbReference>
<dbReference type="PROSITE" id="PS50887">
    <property type="entry name" value="GGDEF"/>
    <property type="match status" value="1"/>
</dbReference>
<name>A0A5B8CQE0_9PROT</name>
<dbReference type="InterPro" id="IPR029016">
    <property type="entry name" value="GAF-like_dom_sf"/>
</dbReference>
<dbReference type="Gene3D" id="2.10.70.100">
    <property type="match status" value="1"/>
</dbReference>
<protein>
    <submittedName>
        <fullName evidence="6">EAL domain-containing protein</fullName>
    </submittedName>
</protein>
<dbReference type="SUPFAM" id="SSF53850">
    <property type="entry name" value="Periplasmic binding protein-like II"/>
    <property type="match status" value="1"/>
</dbReference>
<dbReference type="Proteomes" id="UP000311008">
    <property type="component" value="Chromosome"/>
</dbReference>
<dbReference type="RefSeq" id="WP_140002196.1">
    <property type="nucleotide sequence ID" value="NZ_CP040946.1"/>
</dbReference>
<dbReference type="Gene3D" id="3.40.190.10">
    <property type="entry name" value="Periplasmic binding protein-like II"/>
    <property type="match status" value="2"/>
</dbReference>
<evidence type="ECO:0000256" key="2">
    <source>
        <dbReference type="SAM" id="SignalP"/>
    </source>
</evidence>
<dbReference type="NCBIfam" id="TIGR00229">
    <property type="entry name" value="sensory_box"/>
    <property type="match status" value="2"/>
</dbReference>
<evidence type="ECO:0000259" key="5">
    <source>
        <dbReference type="PROSITE" id="PS50887"/>
    </source>
</evidence>
<dbReference type="FunFam" id="3.20.20.450:FF:000001">
    <property type="entry name" value="Cyclic di-GMP phosphodiesterase yahA"/>
    <property type="match status" value="1"/>
</dbReference>
<dbReference type="SMART" id="SM00086">
    <property type="entry name" value="PAC"/>
    <property type="match status" value="2"/>
</dbReference>
<organism evidence="6 7">
    <name type="scientific">Methylophilus medardicus</name>
    <dbReference type="NCBI Taxonomy" id="2588534"/>
    <lineage>
        <taxon>Bacteria</taxon>
        <taxon>Pseudomonadati</taxon>
        <taxon>Pseudomonadota</taxon>
        <taxon>Betaproteobacteria</taxon>
        <taxon>Nitrosomonadales</taxon>
        <taxon>Methylophilaceae</taxon>
        <taxon>Methylophilus</taxon>
    </lineage>
</organism>
<dbReference type="Pfam" id="PF00989">
    <property type="entry name" value="PAS"/>
    <property type="match status" value="1"/>
</dbReference>
<dbReference type="Pfam" id="PF00563">
    <property type="entry name" value="EAL"/>
    <property type="match status" value="1"/>
</dbReference>
<reference evidence="7" key="1">
    <citation type="journal article" date="2019" name="ISME J.">
        <title>Evolution in action: habitat transition from sediment to the pelagial leads to genome streamlining in Methylophilaceae.</title>
        <authorList>
            <person name="Salcher M."/>
            <person name="Schaefle D."/>
            <person name="Kaspar M."/>
            <person name="Neuenschwander S.M."/>
            <person name="Ghai R."/>
        </authorList>
    </citation>
    <scope>NUCLEOTIDE SEQUENCE [LARGE SCALE GENOMIC DNA]</scope>
    <source>
        <strain evidence="7">MMS-M-51</strain>
    </source>
</reference>
<dbReference type="PANTHER" id="PTHR44757">
    <property type="entry name" value="DIGUANYLATE CYCLASE DGCP"/>
    <property type="match status" value="1"/>
</dbReference>
<dbReference type="InterPro" id="IPR013767">
    <property type="entry name" value="PAS_fold"/>
</dbReference>
<dbReference type="InterPro" id="IPR001610">
    <property type="entry name" value="PAC"/>
</dbReference>
<dbReference type="EMBL" id="CP040946">
    <property type="protein sequence ID" value="QDC43286.1"/>
    <property type="molecule type" value="Genomic_DNA"/>
</dbReference>
<dbReference type="Pfam" id="PF08447">
    <property type="entry name" value="PAS_3"/>
    <property type="match status" value="1"/>
</dbReference>
<feature type="domain" description="EAL" evidence="4">
    <location>
        <begin position="971"/>
        <end position="1225"/>
    </location>
</feature>
<dbReference type="GO" id="GO:0071732">
    <property type="term" value="P:cellular response to nitric oxide"/>
    <property type="evidence" value="ECO:0007669"/>
    <property type="project" value="UniProtKB-ARBA"/>
</dbReference>
<dbReference type="SMART" id="SM00267">
    <property type="entry name" value="GGDEF"/>
    <property type="match status" value="1"/>
</dbReference>
<dbReference type="SUPFAM" id="SSF55785">
    <property type="entry name" value="PYP-like sensor domain (PAS domain)"/>
    <property type="match status" value="2"/>
</dbReference>
<dbReference type="KEGG" id="mmec:FIU01_01275"/>
<dbReference type="CDD" id="cd01948">
    <property type="entry name" value="EAL"/>
    <property type="match status" value="1"/>
</dbReference>
<dbReference type="InterPro" id="IPR000014">
    <property type="entry name" value="PAS"/>
</dbReference>
<keyword evidence="2" id="KW-0732">Signal</keyword>
<dbReference type="Pfam" id="PF00990">
    <property type="entry name" value="GGDEF"/>
    <property type="match status" value="1"/>
</dbReference>
<feature type="domain" description="GGDEF" evidence="5">
    <location>
        <begin position="823"/>
        <end position="962"/>
    </location>
</feature>
<feature type="domain" description="PAC" evidence="3">
    <location>
        <begin position="449"/>
        <end position="501"/>
    </location>
</feature>
<evidence type="ECO:0000256" key="1">
    <source>
        <dbReference type="ARBA" id="ARBA00051114"/>
    </source>
</evidence>
<gene>
    <name evidence="6" type="ORF">FIU01_01275</name>
</gene>